<dbReference type="Pfam" id="PF00465">
    <property type="entry name" value="Fe-ADH"/>
    <property type="match status" value="1"/>
</dbReference>
<evidence type="ECO:0000256" key="3">
    <source>
        <dbReference type="ARBA" id="ARBA00023027"/>
    </source>
</evidence>
<dbReference type="AlphaFoldDB" id="A0A926KK84"/>
<dbReference type="InterPro" id="IPR001670">
    <property type="entry name" value="ADH_Fe/GldA"/>
</dbReference>
<dbReference type="InterPro" id="IPR039697">
    <property type="entry name" value="Alcohol_dehydrogenase_Fe"/>
</dbReference>
<feature type="domain" description="Fe-containing alcohol dehydrogenase-like C-terminal" evidence="5">
    <location>
        <begin position="206"/>
        <end position="401"/>
    </location>
</feature>
<evidence type="ECO:0000256" key="2">
    <source>
        <dbReference type="ARBA" id="ARBA00023002"/>
    </source>
</evidence>
<dbReference type="PANTHER" id="PTHR11496">
    <property type="entry name" value="ALCOHOL DEHYDROGENASE"/>
    <property type="match status" value="1"/>
</dbReference>
<proteinExistence type="inferred from homology"/>
<dbReference type="FunFam" id="1.20.1090.10:FF:000001">
    <property type="entry name" value="Aldehyde-alcohol dehydrogenase"/>
    <property type="match status" value="1"/>
</dbReference>
<organism evidence="6 7">
    <name type="scientific">Paenibacillus sedimenti</name>
    <dbReference type="NCBI Taxonomy" id="2770274"/>
    <lineage>
        <taxon>Bacteria</taxon>
        <taxon>Bacillati</taxon>
        <taxon>Bacillota</taxon>
        <taxon>Bacilli</taxon>
        <taxon>Bacillales</taxon>
        <taxon>Paenibacillaceae</taxon>
        <taxon>Paenibacillus</taxon>
    </lineage>
</organism>
<evidence type="ECO:0000259" key="5">
    <source>
        <dbReference type="Pfam" id="PF25137"/>
    </source>
</evidence>
<reference evidence="6" key="1">
    <citation type="submission" date="2020-09" db="EMBL/GenBank/DDBJ databases">
        <title>Draft Genome Sequence of Paenibacillus sp. WST5.</title>
        <authorList>
            <person name="Bao Z."/>
        </authorList>
    </citation>
    <scope>NUCLEOTIDE SEQUENCE</scope>
    <source>
        <strain evidence="6">WST5</strain>
    </source>
</reference>
<evidence type="ECO:0000256" key="1">
    <source>
        <dbReference type="ARBA" id="ARBA00007358"/>
    </source>
</evidence>
<dbReference type="InterPro" id="IPR056798">
    <property type="entry name" value="ADH_Fe_C"/>
</dbReference>
<comment type="caution">
    <text evidence="6">The sequence shown here is derived from an EMBL/GenBank/DDBJ whole genome shotgun (WGS) entry which is preliminary data.</text>
</comment>
<dbReference type="CDD" id="cd08551">
    <property type="entry name" value="Fe-ADH"/>
    <property type="match status" value="1"/>
</dbReference>
<feature type="domain" description="Alcohol dehydrogenase iron-type/glycerol dehydrogenase GldA" evidence="4">
    <location>
        <begin position="28"/>
        <end position="195"/>
    </location>
</feature>
<comment type="similarity">
    <text evidence="1">Belongs to the iron-containing alcohol dehydrogenase family.</text>
</comment>
<protein>
    <submittedName>
        <fullName evidence="6">Iron-containing alcohol dehydrogenase</fullName>
    </submittedName>
</protein>
<dbReference type="InterPro" id="IPR018211">
    <property type="entry name" value="ADH_Fe_CS"/>
</dbReference>
<evidence type="ECO:0000313" key="6">
    <source>
        <dbReference type="EMBL" id="MBD0378618.1"/>
    </source>
</evidence>
<dbReference type="EMBL" id="JACVVD010000001">
    <property type="protein sequence ID" value="MBD0378618.1"/>
    <property type="molecule type" value="Genomic_DNA"/>
</dbReference>
<dbReference type="GO" id="GO:0004022">
    <property type="term" value="F:alcohol dehydrogenase (NAD+) activity"/>
    <property type="evidence" value="ECO:0007669"/>
    <property type="project" value="UniProtKB-ARBA"/>
</dbReference>
<evidence type="ECO:0000313" key="7">
    <source>
        <dbReference type="Proteomes" id="UP000650466"/>
    </source>
</evidence>
<evidence type="ECO:0000259" key="4">
    <source>
        <dbReference type="Pfam" id="PF00465"/>
    </source>
</evidence>
<name>A0A926KK84_9BACL</name>
<sequence>MRRYSSEGGARVKANHGFVPYKFQTAGSIIAGQNAISELVPRIKMHGDFRHAVIVTQPSLKAMGVIERIADELNQAGISSRCVTEVKPEPTVDNIREVYSNISAEPVDLLIGIGGGSVLDATKLFSVLLTDPVDVMSLIGTDLVLRPGIPTVLVPTTSGTGSEVTPNAIVTIPEQELKIGIISRHLLPMMVIIDPVLTVSLPQAITAATGMDAFTHALESYISNKANPISDMFALESIRLIAGSLCRAYHTGSDLEARENMLLGSMYGGMALSSAGTAAVHALAYPLGGKFNITHGVANSMLLPHVMAYNMDAIHDRLGHVARAMGLQDGMEGGNASSEAVIRRIFEWTAEMRIPQNLRAFGVTEGDVDDLAVAASKVTRLLHNNPKPMDLAAIKSIYRKLLP</sequence>
<keyword evidence="3" id="KW-0520">NAD</keyword>
<keyword evidence="7" id="KW-1185">Reference proteome</keyword>
<dbReference type="SUPFAM" id="SSF56796">
    <property type="entry name" value="Dehydroquinate synthase-like"/>
    <property type="match status" value="1"/>
</dbReference>
<dbReference type="PROSITE" id="PS00913">
    <property type="entry name" value="ADH_IRON_1"/>
    <property type="match status" value="1"/>
</dbReference>
<dbReference type="Proteomes" id="UP000650466">
    <property type="component" value="Unassembled WGS sequence"/>
</dbReference>
<keyword evidence="2" id="KW-0560">Oxidoreductase</keyword>
<dbReference type="PANTHER" id="PTHR11496:SF102">
    <property type="entry name" value="ALCOHOL DEHYDROGENASE 4"/>
    <property type="match status" value="1"/>
</dbReference>
<dbReference type="Gene3D" id="1.20.1090.10">
    <property type="entry name" value="Dehydroquinate synthase-like - alpha domain"/>
    <property type="match status" value="1"/>
</dbReference>
<dbReference type="Pfam" id="PF25137">
    <property type="entry name" value="ADH_Fe_C"/>
    <property type="match status" value="1"/>
</dbReference>
<gene>
    <name evidence="6" type="ORF">ICC18_00595</name>
</gene>
<dbReference type="FunFam" id="3.40.50.1970:FF:000003">
    <property type="entry name" value="Alcohol dehydrogenase, iron-containing"/>
    <property type="match status" value="1"/>
</dbReference>
<dbReference type="GO" id="GO:0046872">
    <property type="term" value="F:metal ion binding"/>
    <property type="evidence" value="ECO:0007669"/>
    <property type="project" value="InterPro"/>
</dbReference>
<accession>A0A926KK84</accession>
<dbReference type="Gene3D" id="3.40.50.1970">
    <property type="match status" value="1"/>
</dbReference>